<keyword evidence="10" id="KW-1185">Reference proteome</keyword>
<keyword evidence="5 7" id="KW-0456">Lyase</keyword>
<dbReference type="AlphaFoldDB" id="A0A4P9C7S5"/>
<evidence type="ECO:0000256" key="6">
    <source>
        <dbReference type="ARBA" id="ARBA00023316"/>
    </source>
</evidence>
<feature type="site" description="Important for catalytic activity" evidence="7">
    <location>
        <position position="378"/>
    </location>
</feature>
<sequence>MKIRLTQGEAKKEASEPKKQGRQTQKWTAQSTEVEMHKKRANAKRPAGGSTQTAPKKKTQQRPAAEGAVKRRPAEGSKAQERREATRPAGSGAPKQRAAGQKKGQSAQRAGSPGTAKKKRPVQQQPAETRRRREAEEMEAPVRRKKGGLKYKLPIVIAAVVLIVVIAIFAGRSFYNAMLEPTGTSTETMIVEIPDGSTIKDVGEILYDQGLIKNTMVFQSYAGRHSRGTSGMQAGNYEMNHAMSVPDIVNKMLDGDVYSGAIPVLLSEGKNINEMAQILEKHNICTSAAFISETKKLGEYKALYPILSSIPDDKNRTLEGYLFPDTYEIEPGSTASDVVKKMLDRFTEVYNQDFMQQTTEKGKSVDEIVIMASIVELETKLPEDKANAASVFYNRIAQNMPLQSDITVDYALGKKHAVLTEEQTKIDSPYNTYQNLGLPVGPICSPGKSSIDAAINPAQTNYLFFVADMDSGKLYFNETLEGHNADVQKYMGD</sequence>
<dbReference type="GO" id="GO:0008932">
    <property type="term" value="F:lytic endotransglycosylase activity"/>
    <property type="evidence" value="ECO:0007669"/>
    <property type="project" value="UniProtKB-UniRule"/>
</dbReference>
<evidence type="ECO:0000256" key="8">
    <source>
        <dbReference type="SAM" id="MobiDB-lite"/>
    </source>
</evidence>
<evidence type="ECO:0000256" key="5">
    <source>
        <dbReference type="ARBA" id="ARBA00023239"/>
    </source>
</evidence>
<dbReference type="NCBIfam" id="TIGR00247">
    <property type="entry name" value="endolytic transglycosylase MltG"/>
    <property type="match status" value="1"/>
</dbReference>
<organism evidence="9 10">
    <name type="scientific">Eubacterium maltosivorans</name>
    <dbReference type="NCBI Taxonomy" id="2041044"/>
    <lineage>
        <taxon>Bacteria</taxon>
        <taxon>Bacillati</taxon>
        <taxon>Bacillota</taxon>
        <taxon>Clostridia</taxon>
        <taxon>Eubacteriales</taxon>
        <taxon>Eubacteriaceae</taxon>
        <taxon>Eubacterium</taxon>
    </lineage>
</organism>
<feature type="compositionally biased region" description="Basic and acidic residues" evidence="8">
    <location>
        <begin position="9"/>
        <end position="19"/>
    </location>
</feature>
<keyword evidence="2 7" id="KW-0812">Transmembrane</keyword>
<name>A0A4P9C7S5_EUBML</name>
<dbReference type="Gene3D" id="3.30.1490.480">
    <property type="entry name" value="Endolytic murein transglycosylase"/>
    <property type="match status" value="1"/>
</dbReference>
<feature type="region of interest" description="Disordered" evidence="8">
    <location>
        <begin position="1"/>
        <end position="142"/>
    </location>
</feature>
<keyword evidence="3 7" id="KW-1133">Transmembrane helix</keyword>
<dbReference type="PANTHER" id="PTHR30518">
    <property type="entry name" value="ENDOLYTIC MUREIN TRANSGLYCOSYLASE"/>
    <property type="match status" value="1"/>
</dbReference>
<dbReference type="EC" id="4.2.2.29" evidence="7"/>
<feature type="compositionally biased region" description="Basic and acidic residues" evidence="8">
    <location>
        <begin position="68"/>
        <end position="86"/>
    </location>
</feature>
<comment type="subcellular location">
    <subcellularLocation>
        <location evidence="7">Cell membrane</location>
        <topology evidence="7">Single-pass membrane protein</topology>
    </subcellularLocation>
</comment>
<comment type="similarity">
    <text evidence="7">Belongs to the transglycosylase MltG family.</text>
</comment>
<protein>
    <recommendedName>
        <fullName evidence="7">Endolytic murein transglycosylase</fullName>
        <ecNumber evidence="7">4.2.2.29</ecNumber>
    </recommendedName>
    <alternativeName>
        <fullName evidence="7">Peptidoglycan lytic transglycosylase</fullName>
    </alternativeName>
    <alternativeName>
        <fullName evidence="7">Peptidoglycan polymerization terminase</fullName>
    </alternativeName>
</protein>
<dbReference type="KEGG" id="emt:CPZ25_008910"/>
<dbReference type="Proteomes" id="UP000218387">
    <property type="component" value="Chromosome"/>
</dbReference>
<reference evidence="9 10" key="1">
    <citation type="submission" date="2018-05" db="EMBL/GenBank/DDBJ databases">
        <title>Genome comparison of Eubacterium sp.</title>
        <authorList>
            <person name="Feng Y."/>
            <person name="Sanchez-Andrea I."/>
            <person name="Stams A.J.M."/>
            <person name="De Vos W.M."/>
        </authorList>
    </citation>
    <scope>NUCLEOTIDE SEQUENCE [LARGE SCALE GENOMIC DNA]</scope>
    <source>
        <strain evidence="9 10">YI</strain>
    </source>
</reference>
<dbReference type="InterPro" id="IPR003770">
    <property type="entry name" value="MLTG-like"/>
</dbReference>
<dbReference type="GO" id="GO:0071555">
    <property type="term" value="P:cell wall organization"/>
    <property type="evidence" value="ECO:0007669"/>
    <property type="project" value="UniProtKB-KW"/>
</dbReference>
<keyword evidence="4 7" id="KW-0472">Membrane</keyword>
<comment type="function">
    <text evidence="7">Functions as a peptidoglycan terminase that cleaves nascent peptidoglycan strands endolytically to terminate their elongation.</text>
</comment>
<accession>A0A4P9C7S5</accession>
<dbReference type="PANTHER" id="PTHR30518:SF2">
    <property type="entry name" value="ENDOLYTIC MUREIN TRANSGLYCOSYLASE"/>
    <property type="match status" value="1"/>
</dbReference>
<feature type="compositionally biased region" description="Polar residues" evidence="8">
    <location>
        <begin position="22"/>
        <end position="33"/>
    </location>
</feature>
<proteinExistence type="inferred from homology"/>
<evidence type="ECO:0000313" key="9">
    <source>
        <dbReference type="EMBL" id="QCT71444.1"/>
    </source>
</evidence>
<dbReference type="Pfam" id="PF02618">
    <property type="entry name" value="YceG"/>
    <property type="match status" value="1"/>
</dbReference>
<gene>
    <name evidence="7 9" type="primary">mltG</name>
    <name evidence="9" type="ORF">CPZ25_008910</name>
</gene>
<keyword evidence="6 7" id="KW-0961">Cell wall biogenesis/degradation</keyword>
<evidence type="ECO:0000256" key="3">
    <source>
        <dbReference type="ARBA" id="ARBA00022989"/>
    </source>
</evidence>
<evidence type="ECO:0000256" key="7">
    <source>
        <dbReference type="HAMAP-Rule" id="MF_02065"/>
    </source>
</evidence>
<keyword evidence="1 7" id="KW-1003">Cell membrane</keyword>
<feature type="transmembrane region" description="Helical" evidence="7">
    <location>
        <begin position="153"/>
        <end position="175"/>
    </location>
</feature>
<dbReference type="Gene3D" id="3.30.160.60">
    <property type="entry name" value="Classic Zinc Finger"/>
    <property type="match status" value="1"/>
</dbReference>
<dbReference type="HAMAP" id="MF_02065">
    <property type="entry name" value="MltG"/>
    <property type="match status" value="1"/>
</dbReference>
<evidence type="ECO:0000256" key="1">
    <source>
        <dbReference type="ARBA" id="ARBA00022475"/>
    </source>
</evidence>
<evidence type="ECO:0000256" key="4">
    <source>
        <dbReference type="ARBA" id="ARBA00023136"/>
    </source>
</evidence>
<dbReference type="CDD" id="cd08010">
    <property type="entry name" value="MltG_like"/>
    <property type="match status" value="1"/>
</dbReference>
<dbReference type="GO" id="GO:0005886">
    <property type="term" value="C:plasma membrane"/>
    <property type="evidence" value="ECO:0007669"/>
    <property type="project" value="UniProtKB-SubCell"/>
</dbReference>
<comment type="catalytic activity">
    <reaction evidence="7">
        <text>a peptidoglycan chain = a peptidoglycan chain with N-acetyl-1,6-anhydromuramyl-[peptide] at the reducing end + a peptidoglycan chain with N-acetylglucosamine at the non-reducing end.</text>
        <dbReference type="EC" id="4.2.2.29"/>
    </reaction>
</comment>
<evidence type="ECO:0000256" key="2">
    <source>
        <dbReference type="ARBA" id="ARBA00022692"/>
    </source>
</evidence>
<dbReference type="GO" id="GO:0009252">
    <property type="term" value="P:peptidoglycan biosynthetic process"/>
    <property type="evidence" value="ECO:0007669"/>
    <property type="project" value="UniProtKB-UniRule"/>
</dbReference>
<dbReference type="RefSeq" id="WP_096920232.1">
    <property type="nucleotide sequence ID" value="NZ_CP029487.1"/>
</dbReference>
<dbReference type="EMBL" id="CP029487">
    <property type="protein sequence ID" value="QCT71444.1"/>
    <property type="molecule type" value="Genomic_DNA"/>
</dbReference>
<evidence type="ECO:0000313" key="10">
    <source>
        <dbReference type="Proteomes" id="UP000218387"/>
    </source>
</evidence>